<evidence type="ECO:0008006" key="4">
    <source>
        <dbReference type="Google" id="ProtNLM"/>
    </source>
</evidence>
<evidence type="ECO:0000313" key="3">
    <source>
        <dbReference type="Proteomes" id="UP001221686"/>
    </source>
</evidence>
<evidence type="ECO:0000313" key="2">
    <source>
        <dbReference type="EMBL" id="MDC0723695.1"/>
    </source>
</evidence>
<dbReference type="Proteomes" id="UP001221686">
    <property type="component" value="Unassembled WGS sequence"/>
</dbReference>
<dbReference type="RefSeq" id="WP_272092240.1">
    <property type="nucleotide sequence ID" value="NZ_JAQNDL010000005.1"/>
</dbReference>
<gene>
    <name evidence="2" type="ORF">POL25_42825</name>
</gene>
<comment type="caution">
    <text evidence="2">The sequence shown here is derived from an EMBL/GenBank/DDBJ whole genome shotgun (WGS) entry which is preliminary data.</text>
</comment>
<organism evidence="2 3">
    <name type="scientific">Nannocystis bainbridge</name>
    <dbReference type="NCBI Taxonomy" id="2995303"/>
    <lineage>
        <taxon>Bacteria</taxon>
        <taxon>Pseudomonadati</taxon>
        <taxon>Myxococcota</taxon>
        <taxon>Polyangia</taxon>
        <taxon>Nannocystales</taxon>
        <taxon>Nannocystaceae</taxon>
        <taxon>Nannocystis</taxon>
    </lineage>
</organism>
<dbReference type="PROSITE" id="PS51257">
    <property type="entry name" value="PROKAR_LIPOPROTEIN"/>
    <property type="match status" value="1"/>
</dbReference>
<evidence type="ECO:0000256" key="1">
    <source>
        <dbReference type="SAM" id="MobiDB-lite"/>
    </source>
</evidence>
<dbReference type="EMBL" id="JAQNDL010000005">
    <property type="protein sequence ID" value="MDC0723695.1"/>
    <property type="molecule type" value="Genomic_DNA"/>
</dbReference>
<name>A0ABT5EE51_9BACT</name>
<sequence>MATLKTLQHLTIAAGLLTGCGERSGSTTDAGDAMSSASATAMEASTTTTTGMLPDTTAGVTTTAVTGSEDGCLGDADCAPDQCVGPTDEVCPQCLPTALQCAHDLDCAPGDVCIEFPEPCSCDTPFTTICSPPCNTSADCEAGGVCDLGSKHCLYDPCVGDEDCPPLFACVPGLGGDACRRRRCDSDADCGDAICIDGLCHAAPGTCIPEV</sequence>
<reference evidence="2 3" key="1">
    <citation type="submission" date="2022-11" db="EMBL/GenBank/DDBJ databases">
        <title>Minimal conservation of predation-associated metabolite biosynthetic gene clusters underscores biosynthetic potential of Myxococcota including descriptions for ten novel species: Archangium lansinium sp. nov., Myxococcus landrumus sp. nov., Nannocystis bai.</title>
        <authorList>
            <person name="Ahearne A."/>
            <person name="Stevens C."/>
            <person name="Dowd S."/>
        </authorList>
    </citation>
    <scope>NUCLEOTIDE SEQUENCE [LARGE SCALE GENOMIC DNA]</scope>
    <source>
        <strain evidence="2 3">BB15-2</strain>
    </source>
</reference>
<accession>A0ABT5EE51</accession>
<proteinExistence type="predicted"/>
<protein>
    <recommendedName>
        <fullName evidence="4">Tryptophan synthase alpha chain</fullName>
    </recommendedName>
</protein>
<keyword evidence="3" id="KW-1185">Reference proteome</keyword>
<feature type="region of interest" description="Disordered" evidence="1">
    <location>
        <begin position="27"/>
        <end position="56"/>
    </location>
</feature>